<evidence type="ECO:0000256" key="1">
    <source>
        <dbReference type="SAM" id="Phobius"/>
    </source>
</evidence>
<reference evidence="2 3" key="1">
    <citation type="submission" date="2011-08" db="EMBL/GenBank/DDBJ databases">
        <title>The Genome Sequence of Plasmodium vivax India VII.</title>
        <authorList>
            <consortium name="The Broad Institute Genome Sequencing Platform"/>
            <consortium name="The Broad Institute Genome Sequencing Center for Infectious Disease"/>
            <person name="Neafsey D."/>
            <person name="Carlton J."/>
            <person name="Barnwell J."/>
            <person name="Collins W."/>
            <person name="Escalante A."/>
            <person name="Mullikin J."/>
            <person name="Saul A."/>
            <person name="Guigo R."/>
            <person name="Camara F."/>
            <person name="Young S.K."/>
            <person name="Zeng Q."/>
            <person name="Gargeya S."/>
            <person name="Fitzgerald M."/>
            <person name="Haas B."/>
            <person name="Abouelleil A."/>
            <person name="Alvarado L."/>
            <person name="Arachchi H.M."/>
            <person name="Berlin A."/>
            <person name="Brown A."/>
            <person name="Chapman S.B."/>
            <person name="Chen Z."/>
            <person name="Dunbar C."/>
            <person name="Freedman E."/>
            <person name="Gearin G."/>
            <person name="Gellesch M."/>
            <person name="Goldberg J."/>
            <person name="Griggs A."/>
            <person name="Gujja S."/>
            <person name="Heiman D."/>
            <person name="Howarth C."/>
            <person name="Larson L."/>
            <person name="Lui A."/>
            <person name="MacDonald P.J.P."/>
            <person name="Montmayeur A."/>
            <person name="Murphy C."/>
            <person name="Neiman D."/>
            <person name="Pearson M."/>
            <person name="Priest M."/>
            <person name="Roberts A."/>
            <person name="Saif S."/>
            <person name="Shea T."/>
            <person name="Shenoy N."/>
            <person name="Sisk P."/>
            <person name="Stolte C."/>
            <person name="Sykes S."/>
            <person name="Wortman J."/>
            <person name="Nusbaum C."/>
            <person name="Birren B."/>
        </authorList>
    </citation>
    <scope>NUCLEOTIDE SEQUENCE [LARGE SCALE GENOMIC DNA]</scope>
    <source>
        <strain evidence="2 3">India VII</strain>
    </source>
</reference>
<evidence type="ECO:0000313" key="3">
    <source>
        <dbReference type="Proteomes" id="UP000053562"/>
    </source>
</evidence>
<gene>
    <name evidence="2" type="ORF">PVIIG_05936</name>
</gene>
<dbReference type="EMBL" id="KQ234237">
    <property type="protein sequence ID" value="KMZ81636.1"/>
    <property type="molecule type" value="Genomic_DNA"/>
</dbReference>
<feature type="transmembrane region" description="Helical" evidence="1">
    <location>
        <begin position="242"/>
        <end position="264"/>
    </location>
</feature>
<dbReference type="AlphaFoldDB" id="A0A0J9SG60"/>
<accession>A0A0J9SG60</accession>
<protein>
    <submittedName>
        <fullName evidence="2">Uncharacterized protein</fullName>
    </submittedName>
</protein>
<keyword evidence="1" id="KW-0812">Transmembrane</keyword>
<organism evidence="2 3">
    <name type="scientific">Plasmodium vivax India VII</name>
    <dbReference type="NCBI Taxonomy" id="1077284"/>
    <lineage>
        <taxon>Eukaryota</taxon>
        <taxon>Sar</taxon>
        <taxon>Alveolata</taxon>
        <taxon>Apicomplexa</taxon>
        <taxon>Aconoidasida</taxon>
        <taxon>Haemosporida</taxon>
        <taxon>Plasmodiidae</taxon>
        <taxon>Plasmodium</taxon>
        <taxon>Plasmodium (Plasmodium)</taxon>
    </lineage>
</organism>
<sequence length="273" mass="32316">MIYKKIDAIFHDMHLSHKIHVILYHSFKYENKNNYVKDFFDYKTIINGELEDSKEVTEGFCENYIKRYLNGYIDEDGSFNKCCNNALSHITSLKSKPEIDIYGFCEYTNYWFYGKLKSTDKITNYMTLLQNFFEYLDNFEDCLNNTEDIDDRTYSNLEKLVELYEKFYDFEKEPSSHDHILCGKGQICVREYMKHEDTCKRNGDNSFCNELENFRERFNTHLKSIKKCDNIEELPSFQGSSLAATISLPVSVMSVISLFSLITYKVSTFFVQK</sequence>
<proteinExistence type="predicted"/>
<keyword evidence="1" id="KW-1133">Transmembrane helix</keyword>
<evidence type="ECO:0000313" key="2">
    <source>
        <dbReference type="EMBL" id="KMZ81636.1"/>
    </source>
</evidence>
<keyword evidence="1" id="KW-0472">Membrane</keyword>
<name>A0A0J9SG60_PLAVI</name>
<dbReference type="Proteomes" id="UP000053562">
    <property type="component" value="Unassembled WGS sequence"/>
</dbReference>